<dbReference type="Proteomes" id="UP001595817">
    <property type="component" value="Unassembled WGS sequence"/>
</dbReference>
<evidence type="ECO:0000256" key="1">
    <source>
        <dbReference type="SAM" id="SignalP"/>
    </source>
</evidence>
<dbReference type="EMBL" id="JBHSEC010000001">
    <property type="protein sequence ID" value="MFC4408994.1"/>
    <property type="molecule type" value="Genomic_DNA"/>
</dbReference>
<feature type="chain" id="PRO_5045141575" evidence="1">
    <location>
        <begin position="25"/>
        <end position="48"/>
    </location>
</feature>
<gene>
    <name evidence="2" type="ORF">ACFOZY_00950</name>
</gene>
<evidence type="ECO:0000313" key="2">
    <source>
        <dbReference type="EMBL" id="MFC4408994.1"/>
    </source>
</evidence>
<reference evidence="3" key="1">
    <citation type="journal article" date="2019" name="Int. J. Syst. Evol. Microbiol.">
        <title>The Global Catalogue of Microorganisms (GCM) 10K type strain sequencing project: providing services to taxonomists for standard genome sequencing and annotation.</title>
        <authorList>
            <consortium name="The Broad Institute Genomics Platform"/>
            <consortium name="The Broad Institute Genome Sequencing Center for Infectious Disease"/>
            <person name="Wu L."/>
            <person name="Ma J."/>
        </authorList>
    </citation>
    <scope>NUCLEOTIDE SEQUENCE [LARGE SCALE GENOMIC DNA]</scope>
    <source>
        <strain evidence="3">CCUG 59778</strain>
    </source>
</reference>
<protein>
    <submittedName>
        <fullName evidence="2">Uncharacterized protein</fullName>
    </submittedName>
</protein>
<proteinExistence type="predicted"/>
<comment type="caution">
    <text evidence="2">The sequence shown here is derived from an EMBL/GenBank/DDBJ whole genome shotgun (WGS) entry which is preliminary data.</text>
</comment>
<accession>A0ABV8X1K4</accession>
<feature type="signal peptide" evidence="1">
    <location>
        <begin position="1"/>
        <end position="24"/>
    </location>
</feature>
<name>A0ABV8X1K4_9LACT</name>
<keyword evidence="1" id="KW-0732">Signal</keyword>
<organism evidence="2 3">
    <name type="scientific">Chungangia koreensis</name>
    <dbReference type="NCBI Taxonomy" id="752657"/>
    <lineage>
        <taxon>Bacteria</taxon>
        <taxon>Bacillati</taxon>
        <taxon>Bacillota</taxon>
        <taxon>Bacilli</taxon>
        <taxon>Lactobacillales</taxon>
        <taxon>Chungangia</taxon>
    </lineage>
</organism>
<dbReference type="RefSeq" id="WP_378151279.1">
    <property type="nucleotide sequence ID" value="NZ_JBHSEC010000001.1"/>
</dbReference>
<evidence type="ECO:0000313" key="3">
    <source>
        <dbReference type="Proteomes" id="UP001595817"/>
    </source>
</evidence>
<keyword evidence="3" id="KW-1185">Reference proteome</keyword>
<sequence>MKKKSILTGMALVLCMSFGQAALAKEDPTPGYPEPPRTCKAYPCPIAP</sequence>